<reference evidence="1 2" key="1">
    <citation type="journal article" date="2024" name="J Genomics">
        <title>Draft genome sequencing and assembly of Favolaschia claudopus CIRM-BRFM 2984 isolated from oak limbs.</title>
        <authorList>
            <person name="Navarro D."/>
            <person name="Drula E."/>
            <person name="Chaduli D."/>
            <person name="Cazenave R."/>
            <person name="Ahrendt S."/>
            <person name="Wang J."/>
            <person name="Lipzen A."/>
            <person name="Daum C."/>
            <person name="Barry K."/>
            <person name="Grigoriev I.V."/>
            <person name="Favel A."/>
            <person name="Rosso M.N."/>
            <person name="Martin F."/>
        </authorList>
    </citation>
    <scope>NUCLEOTIDE SEQUENCE [LARGE SCALE GENOMIC DNA]</scope>
    <source>
        <strain evidence="1 2">CIRM-BRFM 2984</strain>
    </source>
</reference>
<gene>
    <name evidence="1" type="ORF">R3P38DRAFT_3235914</name>
</gene>
<accession>A0AAV9ZDI1</accession>
<comment type="caution">
    <text evidence="1">The sequence shown here is derived from an EMBL/GenBank/DDBJ whole genome shotgun (WGS) entry which is preliminary data.</text>
</comment>
<name>A0AAV9ZDI1_9AGAR</name>
<protein>
    <submittedName>
        <fullName evidence="1">Uncharacterized protein</fullName>
    </submittedName>
</protein>
<sequence length="143" mass="16274">MSAPPSPAASSDDDVDSLSILHRPTPIHSEPICRAWAEGSRTTSTRQMAEGRRRSALDDIDIRFHYKQHLDNCRFQHKHARGPQMTYSLRLAANKVLVRLHRLLHAPATSALKRTHAEAEADDCDEFLPQTRSPRPQKMLKFE</sequence>
<keyword evidence="2" id="KW-1185">Reference proteome</keyword>
<evidence type="ECO:0000313" key="2">
    <source>
        <dbReference type="Proteomes" id="UP001362999"/>
    </source>
</evidence>
<dbReference type="AlphaFoldDB" id="A0AAV9ZDI1"/>
<proteinExistence type="predicted"/>
<dbReference type="EMBL" id="JAWWNJ010000161">
    <property type="protein sequence ID" value="KAK6978159.1"/>
    <property type="molecule type" value="Genomic_DNA"/>
</dbReference>
<organism evidence="1 2">
    <name type="scientific">Favolaschia claudopus</name>
    <dbReference type="NCBI Taxonomy" id="2862362"/>
    <lineage>
        <taxon>Eukaryota</taxon>
        <taxon>Fungi</taxon>
        <taxon>Dikarya</taxon>
        <taxon>Basidiomycota</taxon>
        <taxon>Agaricomycotina</taxon>
        <taxon>Agaricomycetes</taxon>
        <taxon>Agaricomycetidae</taxon>
        <taxon>Agaricales</taxon>
        <taxon>Marasmiineae</taxon>
        <taxon>Mycenaceae</taxon>
        <taxon>Favolaschia</taxon>
    </lineage>
</organism>
<dbReference type="Proteomes" id="UP001362999">
    <property type="component" value="Unassembled WGS sequence"/>
</dbReference>
<evidence type="ECO:0000313" key="1">
    <source>
        <dbReference type="EMBL" id="KAK6978159.1"/>
    </source>
</evidence>